<keyword evidence="12" id="KW-1185">Reference proteome</keyword>
<protein>
    <submittedName>
        <fullName evidence="11">NOT1</fullName>
    </submittedName>
</protein>
<dbReference type="FunFam" id="1.25.40.800:FF:000006">
    <property type="entry name" value="Domain_of_uncharacterized_function_(DUF3819)/CCR4 -Not_complex_component_-_Not1_-_putative"/>
    <property type="match status" value="1"/>
</dbReference>
<reference evidence="11" key="1">
    <citation type="submission" date="2016-09" db="EMBL/GenBank/DDBJ databases">
        <authorList>
            <person name="Hebert L."/>
            <person name="Moumen B."/>
        </authorList>
    </citation>
    <scope>NUCLEOTIDE SEQUENCE [LARGE SCALE GENOMIC DNA]</scope>
    <source>
        <strain evidence="11">OVI</strain>
    </source>
</reference>
<feature type="domain" description="CCR4-NOT transcription complex subunit 1" evidence="8">
    <location>
        <begin position="1217"/>
        <end position="1357"/>
    </location>
</feature>
<feature type="compositionally biased region" description="Low complexity" evidence="6">
    <location>
        <begin position="1660"/>
        <end position="1670"/>
    </location>
</feature>
<dbReference type="Pfam" id="PF12842">
    <property type="entry name" value="DUF3819"/>
    <property type="match status" value="1"/>
</dbReference>
<keyword evidence="2" id="KW-0678">Repressor</keyword>
<dbReference type="Pfam" id="PF16417">
    <property type="entry name" value="CNOT1_TTP_bind"/>
    <property type="match status" value="1"/>
</dbReference>
<organism evidence="11 12">
    <name type="scientific">Trypanosoma equiperdum</name>
    <dbReference type="NCBI Taxonomy" id="5694"/>
    <lineage>
        <taxon>Eukaryota</taxon>
        <taxon>Discoba</taxon>
        <taxon>Euglenozoa</taxon>
        <taxon>Kinetoplastea</taxon>
        <taxon>Metakinetoplastina</taxon>
        <taxon>Trypanosomatida</taxon>
        <taxon>Trypanosomatidae</taxon>
        <taxon>Trypanosoma</taxon>
    </lineage>
</organism>
<dbReference type="Proteomes" id="UP000195570">
    <property type="component" value="Unassembled WGS sequence"/>
</dbReference>
<evidence type="ECO:0000256" key="2">
    <source>
        <dbReference type="ARBA" id="ARBA00022491"/>
    </source>
</evidence>
<evidence type="ECO:0000313" key="12">
    <source>
        <dbReference type="Proteomes" id="UP000195570"/>
    </source>
</evidence>
<dbReference type="GO" id="GO:0017148">
    <property type="term" value="P:negative regulation of translation"/>
    <property type="evidence" value="ECO:0007669"/>
    <property type="project" value="InterPro"/>
</dbReference>
<gene>
    <name evidence="11" type="ORF">TEOVI_000837000</name>
</gene>
<dbReference type="EMBL" id="CZPT02000170">
    <property type="protein sequence ID" value="SCU64877.1"/>
    <property type="molecule type" value="Genomic_DNA"/>
</dbReference>
<dbReference type="PANTHER" id="PTHR13162:SF8">
    <property type="entry name" value="CCR4-NOT TRANSCRIPTION COMPLEX SUBUNIT 1"/>
    <property type="match status" value="1"/>
</dbReference>
<dbReference type="Gene3D" id="1.25.40.180">
    <property type="match status" value="1"/>
</dbReference>
<accession>A0A1G4HZR3</accession>
<feature type="region of interest" description="Disordered" evidence="6">
    <location>
        <begin position="1725"/>
        <end position="1778"/>
    </location>
</feature>
<evidence type="ECO:0000259" key="9">
    <source>
        <dbReference type="Pfam" id="PF16415"/>
    </source>
</evidence>
<dbReference type="InterPro" id="IPR032191">
    <property type="entry name" value="CNOT1_CAF1_bind"/>
</dbReference>
<comment type="subcellular location">
    <subcellularLocation>
        <location evidence="1">Nucleus</location>
    </subcellularLocation>
</comment>
<feature type="region of interest" description="Disordered" evidence="6">
    <location>
        <begin position="1132"/>
        <end position="1172"/>
    </location>
</feature>
<name>A0A1G4HZR3_TRYEQ</name>
<evidence type="ECO:0000256" key="5">
    <source>
        <dbReference type="ARBA" id="ARBA00023242"/>
    </source>
</evidence>
<evidence type="ECO:0000256" key="6">
    <source>
        <dbReference type="SAM" id="MobiDB-lite"/>
    </source>
</evidence>
<dbReference type="Gene3D" id="1.25.40.840">
    <property type="entry name" value="CCR4-NOT transcription complex subunit 1 TTP binding domain"/>
    <property type="match status" value="1"/>
</dbReference>
<evidence type="ECO:0000256" key="4">
    <source>
        <dbReference type="ARBA" id="ARBA00023163"/>
    </source>
</evidence>
<proteinExistence type="predicted"/>
<dbReference type="GO" id="GO:0030015">
    <property type="term" value="C:CCR4-NOT core complex"/>
    <property type="evidence" value="ECO:0007669"/>
    <property type="project" value="InterPro"/>
</dbReference>
<feature type="region of interest" description="Disordered" evidence="6">
    <location>
        <begin position="2305"/>
        <end position="2326"/>
    </location>
</feature>
<dbReference type="RefSeq" id="XP_067076572.1">
    <property type="nucleotide sequence ID" value="XM_067220471.1"/>
</dbReference>
<evidence type="ECO:0000256" key="3">
    <source>
        <dbReference type="ARBA" id="ARBA00023015"/>
    </source>
</evidence>
<feature type="compositionally biased region" description="Low complexity" evidence="6">
    <location>
        <begin position="814"/>
        <end position="830"/>
    </location>
</feature>
<dbReference type="InterPro" id="IPR032193">
    <property type="entry name" value="CNOT1_TTP_bind"/>
</dbReference>
<dbReference type="VEuPathDB" id="TriTrypDB:TEOVI_000837000"/>
<feature type="domain" description="CCR4-NOT transcription complex subunit 1 CAF1-binding" evidence="9">
    <location>
        <begin position="882"/>
        <end position="1096"/>
    </location>
</feature>
<keyword evidence="3" id="KW-0805">Transcription regulation</keyword>
<evidence type="ECO:0000259" key="8">
    <source>
        <dbReference type="Pfam" id="PF12842"/>
    </source>
</evidence>
<feature type="domain" description="CCR4-Not complex component Not1 C-terminal" evidence="7">
    <location>
        <begin position="1949"/>
        <end position="2297"/>
    </location>
</feature>
<feature type="compositionally biased region" description="Low complexity" evidence="6">
    <location>
        <begin position="1132"/>
        <end position="1157"/>
    </location>
</feature>
<feature type="compositionally biased region" description="Low complexity" evidence="6">
    <location>
        <begin position="1624"/>
        <end position="1649"/>
    </location>
</feature>
<dbReference type="InterPro" id="IPR007196">
    <property type="entry name" value="CCR4-Not_Not1_C"/>
</dbReference>
<feature type="compositionally biased region" description="Low complexity" evidence="6">
    <location>
        <begin position="2306"/>
        <end position="2326"/>
    </location>
</feature>
<dbReference type="Gene3D" id="1.25.40.790">
    <property type="match status" value="1"/>
</dbReference>
<dbReference type="InterPro" id="IPR024557">
    <property type="entry name" value="CNOT1_dom_4"/>
</dbReference>
<evidence type="ECO:0000259" key="7">
    <source>
        <dbReference type="Pfam" id="PF04054"/>
    </source>
</evidence>
<comment type="caution">
    <text evidence="11">The sequence shown here is derived from an EMBL/GenBank/DDBJ whole genome shotgun (WGS) entry which is preliminary data.</text>
</comment>
<feature type="region of interest" description="Disordered" evidence="6">
    <location>
        <begin position="812"/>
        <end position="835"/>
    </location>
</feature>
<evidence type="ECO:0000313" key="11">
    <source>
        <dbReference type="EMBL" id="SCU64877.1"/>
    </source>
</evidence>
<dbReference type="InterPro" id="IPR040398">
    <property type="entry name" value="Not1"/>
</dbReference>
<dbReference type="Pfam" id="PF04054">
    <property type="entry name" value="Not1"/>
    <property type="match status" value="1"/>
</dbReference>
<dbReference type="GO" id="GO:0005634">
    <property type="term" value="C:nucleus"/>
    <property type="evidence" value="ECO:0007669"/>
    <property type="project" value="UniProtKB-SubCell"/>
</dbReference>
<feature type="region of interest" description="Disordered" evidence="6">
    <location>
        <begin position="1620"/>
        <end position="1674"/>
    </location>
</feature>
<dbReference type="PANTHER" id="PTHR13162">
    <property type="entry name" value="CCR4-NOT TRANSCRIPTION COMPLEX"/>
    <property type="match status" value="1"/>
</dbReference>
<feature type="domain" description="CCR4-NOT transcription complex subunit 1 TTP binding" evidence="10">
    <location>
        <begin position="637"/>
        <end position="813"/>
    </location>
</feature>
<dbReference type="GO" id="GO:0000289">
    <property type="term" value="P:nuclear-transcribed mRNA poly(A) tail shortening"/>
    <property type="evidence" value="ECO:0007669"/>
    <property type="project" value="UniProtKB-ARBA"/>
</dbReference>
<dbReference type="InterPro" id="IPR038535">
    <property type="entry name" value="CNOT1_TTP_bind_sf"/>
</dbReference>
<dbReference type="Pfam" id="PF16415">
    <property type="entry name" value="CNOT1_CAF1_bind"/>
    <property type="match status" value="1"/>
</dbReference>
<dbReference type="GO" id="GO:0060090">
    <property type="term" value="F:molecular adaptor activity"/>
    <property type="evidence" value="ECO:0007669"/>
    <property type="project" value="TreeGrafter"/>
</dbReference>
<feature type="compositionally biased region" description="Low complexity" evidence="6">
    <location>
        <begin position="1725"/>
        <end position="1736"/>
    </location>
</feature>
<evidence type="ECO:0000256" key="1">
    <source>
        <dbReference type="ARBA" id="ARBA00004123"/>
    </source>
</evidence>
<dbReference type="GeneID" id="92382304"/>
<keyword evidence="5" id="KW-0539">Nucleus</keyword>
<keyword evidence="4" id="KW-0804">Transcription</keyword>
<dbReference type="FunFam" id="1.25.40.180:FF:000012">
    <property type="entry name" value="Ccr4-Not transcription complex subunit"/>
    <property type="match status" value="1"/>
</dbReference>
<feature type="compositionally biased region" description="Low complexity" evidence="6">
    <location>
        <begin position="1745"/>
        <end position="1767"/>
    </location>
</feature>
<dbReference type="GO" id="GO:0000932">
    <property type="term" value="C:P-body"/>
    <property type="evidence" value="ECO:0007669"/>
    <property type="project" value="TreeGrafter"/>
</dbReference>
<dbReference type="Gene3D" id="1.25.40.800">
    <property type="match status" value="1"/>
</dbReference>
<sequence>MLYEHTTDIGSSRGAAARYLIASATKSSLQTTLQALEKIAGQSVELYRFVVSAAVSSIWTPPQTEEKNLLVSKLVSTALEKSNALTLVSAAVDESPVTVTKESLVTLMTRDLKLTPPQQLQFAMGLLAGSKKGKEAAAEFLNGISVAQCTVKEDVASLWSYSVLARQLGDVQALETQLSAAAAGAAGGANDRVTVLPHDGVVDMHVSLSRIIDELGTACVATPADCRELLSLFPRPVTQVDVADVVGFFASQGSAPTDTNTYNALMASAGREPTKVQQNAAISPFPLLELLQERVQEPVDWDTVLRMLDKSNEGPFVRKHVSIVFDAYCKFKGTGTPGVYPPITIFLGRWSNVGRQRTVLEYILKHPEKVSMQGLSCDQMAPIELVEVDAADAASSPTTSGASASPSTVPESRAGEVELWRYFPFLEAAVHVASRDGAFDAETLRPAALRYPLLMLYSLLFGSFPGTMKNFSTAKLILRDSRLPLERVATTIIPEAERRGKLNTVISLLSELTIVVPSRTIDVMEAVLKTKNAVRAFLAVGGNPRLVTAIAMCMDESNEGGGGGANCGVSGGAGDSWISKALEGKLHFRAHAAENRFAVATSIVEVAEQLLDKQKYVPKATAALNTFLASSLKDLLRDVAEQARILLASTDSLFPTDVENDATEFYRRMYKAGDPTISASLAFIEQLLKSSKSRDKQLCACIVSIMFEECNAIGCYPHKELQLFATLYGQMIARELLPPNQQQRAWTLLLPVIVKPTDHLVEEYGIIALEQIKPRLAEWPQYGRALRHVKDLDIRIPGIMAAINRGIKAEEAARQSQSRAQNQEKTTQQQKEVESLLSDPAVLALSTERRDNMLAAEQQKDRVAAATLHQHDIGTLLSKKNITAPPRVIQEQINFIIGNTDLHNVENNARELAKQLRPEYYEFFAEYFVVKRAALEPNYHPTYLNLLNNLQSKQLEKAIRSATVSSIKLLLSSDKIRADPGERSLLKNLGYWLGLLTLAKNIPITAQELCFKDLIILGLREGKLMAVVSCIARVLHHCMDSRFFCPPNPWTMRQLCLLWEMYNLRNLRVTLRFEVDLLCKHMNVKLEEIEQYYNMHPIHSSTQLCISDVYREINIHQSADFRVDKMELQDVVQQPHKQVQQPQQAAQPQLQTQAARANRPLQANAEPFKPKDSMVPSGGALAFEVVGPRRPPIVITPETVRVSEEEASLFGERLAVYKGYLAKTLERVTQELKPTVQRSGTIAAVTACHITTKDFLFDRDIKAQLRAADAMARSLASNLCTVAIRDALPEPFNVQVGDLISRLIDVNVPSYTERRERLKGLIRENNMDLCVRALEWQAAEEGAKRLHEKLDKIIKEKIDQITAREPPRAPKEYHDVRDLLMHMGEVLRPPHNLPPLQRAVYEEFNNSVPVVGLLTAYVRTLEDATVQHYSTGDAKVLSLTSPEFANGHFGESHDVIRTRVIGISNIINAETAIYCVGPMLRKLFVLAGAMKRADSGTAASNDLTTARHRNVCNLLNEVYLFVLQTCYERGGDIIREELTQLYLQAEQRWSYTDLAVNLLRIKVLNVSRFDAALSKALLAEGMGRQGVVDFAGATLSRVIVNEKLLSAKELRDTVSQLESIASKQDNQTPRQQQNQPKQQRHQPQSQQLPASGQDSGAMGGAQMAPGGAAPTNAMRASPALSNLVEQHVRRLVVPTLAPQNQEDAEKIRGLFEEWLIVNARRMHSSSSESNQASGAATNAPSQEGATAPTTSSPASATAASTSTTSAALPGNKPPPQYEYMMKLRDNKQLDGPQLRTFLTTSLRFCVEHYATKSLELERSNPAVLGRALTAEWKPGNAPPHRYQYDDGLFTHVDALSDLVTVLLYYCSLKNESRTLLTLLRRVLDAFQWALIDNHQAVVVRLQQAQNPNHLGNAKSELPAGTAYAPMFQQQPYVRFFSNLFTTLVRADSPKRETMEQITSAFADTLHNLPPLKYPAFTFGWLELVSHRIFLNRCLRSPVPWPSYVALLVQGLEFIERFTREGNISKNVLVFYKAFFKLMLVLTHDYSRFLITYHYQLCDAIPPYCVQLLNTVLCSFPSGVKLPEFFARVPDDGSEMRKHPATDNQVKCIEESFKQHHFDGNALSEKLQDDRPMSESYMQSIVEKLQSLHNWRLMNAIVLHVCIVYLQVNDHAVKPNFPESNAMRFYRHLAGSLDHEHRYYFICSCANHLRYPNCQTNFFVKVISNLFLPHRSIRNAVVQQCIQEQITRVAVEKTLIIQPHPWGVLSTFMELMRAPEYGFWEKSFICSTSFLESMFTKLRRSVESRNAQQQVQQSTGSASTSATQGKK</sequence>
<evidence type="ECO:0000259" key="10">
    <source>
        <dbReference type="Pfam" id="PF16417"/>
    </source>
</evidence>